<evidence type="ECO:0000313" key="3">
    <source>
        <dbReference type="Proteomes" id="UP001596047"/>
    </source>
</evidence>
<reference evidence="3" key="1">
    <citation type="journal article" date="2019" name="Int. J. Syst. Evol. Microbiol.">
        <title>The Global Catalogue of Microorganisms (GCM) 10K type strain sequencing project: providing services to taxonomists for standard genome sequencing and annotation.</title>
        <authorList>
            <consortium name="The Broad Institute Genomics Platform"/>
            <consortium name="The Broad Institute Genome Sequencing Center for Infectious Disease"/>
            <person name="Wu L."/>
            <person name="Ma J."/>
        </authorList>
    </citation>
    <scope>NUCLEOTIDE SEQUENCE [LARGE SCALE GENOMIC DNA]</scope>
    <source>
        <strain evidence="3">CGMCC 1.3240</strain>
    </source>
</reference>
<dbReference type="RefSeq" id="WP_379190653.1">
    <property type="nucleotide sequence ID" value="NZ_JBHSOW010000088.1"/>
</dbReference>
<proteinExistence type="predicted"/>
<comment type="caution">
    <text evidence="2">The sequence shown here is derived from an EMBL/GenBank/DDBJ whole genome shotgun (WGS) entry which is preliminary data.</text>
</comment>
<feature type="transmembrane region" description="Helical" evidence="1">
    <location>
        <begin position="75"/>
        <end position="96"/>
    </location>
</feature>
<feature type="transmembrane region" description="Helical" evidence="1">
    <location>
        <begin position="176"/>
        <end position="201"/>
    </location>
</feature>
<keyword evidence="3" id="KW-1185">Reference proteome</keyword>
<accession>A0ABW0W1J1</accession>
<feature type="transmembrane region" description="Helical" evidence="1">
    <location>
        <begin position="16"/>
        <end position="34"/>
    </location>
</feature>
<evidence type="ECO:0008006" key="4">
    <source>
        <dbReference type="Google" id="ProtNLM"/>
    </source>
</evidence>
<feature type="transmembrane region" description="Helical" evidence="1">
    <location>
        <begin position="248"/>
        <end position="267"/>
    </location>
</feature>
<evidence type="ECO:0000313" key="2">
    <source>
        <dbReference type="EMBL" id="MFC5652018.1"/>
    </source>
</evidence>
<feature type="transmembrane region" description="Helical" evidence="1">
    <location>
        <begin position="379"/>
        <end position="396"/>
    </location>
</feature>
<gene>
    <name evidence="2" type="ORF">ACFPYJ_23455</name>
</gene>
<dbReference type="EMBL" id="JBHSOW010000088">
    <property type="protein sequence ID" value="MFC5652018.1"/>
    <property type="molecule type" value="Genomic_DNA"/>
</dbReference>
<feature type="transmembrane region" description="Helical" evidence="1">
    <location>
        <begin position="213"/>
        <end position="236"/>
    </location>
</feature>
<sequence length="425" mass="46941">MNDAHEMDSVADRRKFIGFVILLLMCAGVVRFLLAEEYTGFISDQGLFVQWMESVREYGLGGAFAANGNINYPPLFLWVMGLYGDLLHALGISTYAGAISFKFLLILIDLAAVVLAVWLTAGISNYNWRSFILVLFALNPALMTDSAVWGQVDMLHSMLMLLAMMWLSNRPFMSGVIFALALLTKFQAITVLPVIGIWLLIVLVKERNFRPLLMWTIGFITPWMAALSYFGAAGSLGIMISQAYTDAVGFYISVTMNAMNIWFYIIGIAPGTNDTEILAAGVTMRNFGFGLLFISVIGICLYVYRSREESTAVLLKASAALCLAFFMLPTEIHERYSIPALVFTVFVLLKDKRWVLPAGLLTLTVMMNLIIVLDNNVTAGTGVWIAIVNVFVLIWMHRLLWMGAGSGIAESLPSLPALTNEAGEL</sequence>
<keyword evidence="1" id="KW-0472">Membrane</keyword>
<feature type="transmembrane region" description="Helical" evidence="1">
    <location>
        <begin position="148"/>
        <end position="167"/>
    </location>
</feature>
<organism evidence="2 3">
    <name type="scientific">Paenibacillus solisilvae</name>
    <dbReference type="NCBI Taxonomy" id="2486751"/>
    <lineage>
        <taxon>Bacteria</taxon>
        <taxon>Bacillati</taxon>
        <taxon>Bacillota</taxon>
        <taxon>Bacilli</taxon>
        <taxon>Bacillales</taxon>
        <taxon>Paenibacillaceae</taxon>
        <taxon>Paenibacillus</taxon>
    </lineage>
</organism>
<evidence type="ECO:0000256" key="1">
    <source>
        <dbReference type="SAM" id="Phobius"/>
    </source>
</evidence>
<dbReference type="Proteomes" id="UP001596047">
    <property type="component" value="Unassembled WGS sequence"/>
</dbReference>
<feature type="transmembrane region" description="Helical" evidence="1">
    <location>
        <begin position="354"/>
        <end position="373"/>
    </location>
</feature>
<protein>
    <recommendedName>
        <fullName evidence="4">DUF2029 domain-containing protein</fullName>
    </recommendedName>
</protein>
<feature type="transmembrane region" description="Helical" evidence="1">
    <location>
        <begin position="311"/>
        <end position="328"/>
    </location>
</feature>
<feature type="transmembrane region" description="Helical" evidence="1">
    <location>
        <begin position="287"/>
        <end position="304"/>
    </location>
</feature>
<keyword evidence="1" id="KW-0812">Transmembrane</keyword>
<name>A0ABW0W1J1_9BACL</name>
<keyword evidence="1" id="KW-1133">Transmembrane helix</keyword>
<feature type="transmembrane region" description="Helical" evidence="1">
    <location>
        <begin position="103"/>
        <end position="128"/>
    </location>
</feature>